<evidence type="ECO:0000313" key="5">
    <source>
        <dbReference type="Proteomes" id="UP000189670"/>
    </source>
</evidence>
<organism evidence="4 5">
    <name type="scientific">Candidatus Magnetoglobus multicellularis str. Araruama</name>
    <dbReference type="NCBI Taxonomy" id="890399"/>
    <lineage>
        <taxon>Bacteria</taxon>
        <taxon>Pseudomonadati</taxon>
        <taxon>Thermodesulfobacteriota</taxon>
        <taxon>Desulfobacteria</taxon>
        <taxon>Desulfobacterales</taxon>
        <taxon>Desulfobacteraceae</taxon>
        <taxon>Candidatus Magnetoglobus</taxon>
    </lineage>
</organism>
<dbReference type="SUPFAM" id="SSF111369">
    <property type="entry name" value="HlyD-like secretion proteins"/>
    <property type="match status" value="1"/>
</dbReference>
<dbReference type="GO" id="GO:0015562">
    <property type="term" value="F:efflux transmembrane transporter activity"/>
    <property type="evidence" value="ECO:0007669"/>
    <property type="project" value="TreeGrafter"/>
</dbReference>
<accession>A0A1V1PBK3</accession>
<dbReference type="AlphaFoldDB" id="A0A1V1PBK3"/>
<feature type="compositionally biased region" description="Basic and acidic residues" evidence="2">
    <location>
        <begin position="440"/>
        <end position="456"/>
    </location>
</feature>
<evidence type="ECO:0000256" key="3">
    <source>
        <dbReference type="SAM" id="Phobius"/>
    </source>
</evidence>
<keyword evidence="3" id="KW-0812">Transmembrane</keyword>
<keyword evidence="1" id="KW-0175">Coiled coil</keyword>
<gene>
    <name evidence="4" type="ORF">OMM_01937</name>
</gene>
<feature type="coiled-coil region" evidence="1">
    <location>
        <begin position="117"/>
        <end position="224"/>
    </location>
</feature>
<comment type="caution">
    <text evidence="4">The sequence shown here is derived from an EMBL/GenBank/DDBJ whole genome shotgun (WGS) entry which is preliminary data.</text>
</comment>
<feature type="compositionally biased region" description="Basic residues" evidence="2">
    <location>
        <begin position="457"/>
        <end position="477"/>
    </location>
</feature>
<sequence length="483" mass="55494">MPQKSLSLIRLILKFGLPVLFIIMGFIVIKKMSVKKNPPPSDRSKKVPVVDVIKIKREDISLDIEGYGTVRAQKEIDVISELQGEVTFINKAFVKGGFLKKDDILLELDQEEYTDKLNAAVADVNIARANIEELKQKESYMKDMMKLMKQKLKLAETEYNRQKLSRKKGHISAQQLEKAQTAYIQSQQQYKDMKNAAANIPIQIKKAKASLVKSETSLAKAQRNMTLLKIRAPFSAQVTVKKVEKGQWIKPGVVLGRLAYDRVYEVPVMVDQRELSKLPNVPLEFMPEYLDDFNKQQTNIPVNVQWVRDKVGYIWKGRLARIEPIDPQTRTVPLIAEVERPWHSMKDGTYPLLTGFYCKVTIPGYRSKNGLIKIPVESLRENDAIFLLQNNALSIVKVRVVHYFTDEIVILPTDKAVELENEFLITSNIQYPIPGMHLSMRSDEKQPEQEKEFSDKKKGKRKKGKKKKGQKKRGQKKRNSEEE</sequence>
<dbReference type="PANTHER" id="PTHR30469:SF15">
    <property type="entry name" value="HLYD FAMILY OF SECRETION PROTEINS"/>
    <property type="match status" value="1"/>
</dbReference>
<evidence type="ECO:0000313" key="4">
    <source>
        <dbReference type="EMBL" id="ETR72154.1"/>
    </source>
</evidence>
<dbReference type="Gene3D" id="2.40.30.170">
    <property type="match status" value="1"/>
</dbReference>
<feature type="transmembrane region" description="Helical" evidence="3">
    <location>
        <begin position="12"/>
        <end position="29"/>
    </location>
</feature>
<name>A0A1V1PBK3_9BACT</name>
<keyword evidence="3" id="KW-0472">Membrane</keyword>
<evidence type="ECO:0000256" key="1">
    <source>
        <dbReference type="SAM" id="Coils"/>
    </source>
</evidence>
<reference evidence="5" key="1">
    <citation type="submission" date="2012-11" db="EMBL/GenBank/DDBJ databases">
        <authorList>
            <person name="Lucero-Rivera Y.E."/>
            <person name="Tovar-Ramirez D."/>
        </authorList>
    </citation>
    <scope>NUCLEOTIDE SEQUENCE [LARGE SCALE GENOMIC DNA]</scope>
    <source>
        <strain evidence="5">Araruama</strain>
    </source>
</reference>
<evidence type="ECO:0000256" key="2">
    <source>
        <dbReference type="SAM" id="MobiDB-lite"/>
    </source>
</evidence>
<dbReference type="Gene3D" id="2.40.50.100">
    <property type="match status" value="1"/>
</dbReference>
<dbReference type="EMBL" id="ATBP01000178">
    <property type="protein sequence ID" value="ETR72154.1"/>
    <property type="molecule type" value="Genomic_DNA"/>
</dbReference>
<dbReference type="GO" id="GO:1990281">
    <property type="term" value="C:efflux pump complex"/>
    <property type="evidence" value="ECO:0007669"/>
    <property type="project" value="TreeGrafter"/>
</dbReference>
<dbReference type="Gene3D" id="1.10.287.470">
    <property type="entry name" value="Helix hairpin bin"/>
    <property type="match status" value="1"/>
</dbReference>
<dbReference type="Proteomes" id="UP000189670">
    <property type="component" value="Unassembled WGS sequence"/>
</dbReference>
<dbReference type="PANTHER" id="PTHR30469">
    <property type="entry name" value="MULTIDRUG RESISTANCE PROTEIN MDTA"/>
    <property type="match status" value="1"/>
</dbReference>
<keyword evidence="3" id="KW-1133">Transmembrane helix</keyword>
<feature type="region of interest" description="Disordered" evidence="2">
    <location>
        <begin position="439"/>
        <end position="483"/>
    </location>
</feature>
<protein>
    <submittedName>
        <fullName evidence="4">RND family efflux transporter MFP subunit</fullName>
    </submittedName>
</protein>
<proteinExistence type="predicted"/>